<evidence type="ECO:0000259" key="4">
    <source>
        <dbReference type="Pfam" id="PF19290"/>
    </source>
</evidence>
<name>A0ABY0INY1_9RHOO</name>
<comment type="similarity">
    <text evidence="1">Belongs to the peptidase U62 family.</text>
</comment>
<evidence type="ECO:0000313" key="6">
    <source>
        <dbReference type="Proteomes" id="UP000292136"/>
    </source>
</evidence>
<organism evidence="5 6">
    <name type="scientific">Azospira oryzae</name>
    <dbReference type="NCBI Taxonomy" id="146939"/>
    <lineage>
        <taxon>Bacteria</taxon>
        <taxon>Pseudomonadati</taxon>
        <taxon>Pseudomonadota</taxon>
        <taxon>Betaproteobacteria</taxon>
        <taxon>Rhodocyclales</taxon>
        <taxon>Rhodocyclaceae</taxon>
        <taxon>Azospira</taxon>
    </lineage>
</organism>
<evidence type="ECO:0000256" key="1">
    <source>
        <dbReference type="ARBA" id="ARBA00005836"/>
    </source>
</evidence>
<sequence length="464" mass="49335">MAKKALPKPSRTTAAATSGRFSLPQADLLQLARDTVALATRGGASAAEVDVSEGFGQSVSVRQGEVETIEYNRDKGIGVTVYLGQRKGYASTSDFSRQALAQTVDAALAIARYTAEDPCAGLPEKALLAKQWQDPQLYYPWQLSVEGAIDLARRCEDAAFAVSPLVKNSEGATVSLQEGQFATANSLGFAGGYPSSRHYIACSVIAGKKGRNAEMQRDDWYSTHRDPADFPAPESIGDYAARRALSRLGGRKVKTCEVPVIFEAPIASGLLGNFVYAASGGSLYRKASFLVDSLGKRIFAPGINISERPDLPKGLASGPFDNDGVATRSRQVVSDGVLNGYFLSVYTARKLGMTTTGNAGGCHNLVLEPGREDLAGLIRQVKRGLLVTELLGQGVNYVNGDYSRGAAGYWIENGEIAYPVEEITIAGNLKEMFMNIAGVGNDVVVRGSKQTGSILIQRMTVAGA</sequence>
<dbReference type="Proteomes" id="UP000292136">
    <property type="component" value="Unassembled WGS sequence"/>
</dbReference>
<comment type="caution">
    <text evidence="5">The sequence shown here is derived from an EMBL/GenBank/DDBJ whole genome shotgun (WGS) entry which is preliminary data.</text>
</comment>
<dbReference type="InterPro" id="IPR047657">
    <property type="entry name" value="PmbA"/>
</dbReference>
<dbReference type="EMBL" id="SHKM01000002">
    <property type="protein sequence ID" value="RZT76068.1"/>
    <property type="molecule type" value="Genomic_DNA"/>
</dbReference>
<feature type="domain" description="Metalloprotease TldD/E C-terminal" evidence="3">
    <location>
        <begin position="255"/>
        <end position="463"/>
    </location>
</feature>
<dbReference type="Gene3D" id="3.30.2290.10">
    <property type="entry name" value="PmbA/TldD superfamily"/>
    <property type="match status" value="1"/>
</dbReference>
<keyword evidence="6" id="KW-1185">Reference proteome</keyword>
<evidence type="ECO:0000259" key="3">
    <source>
        <dbReference type="Pfam" id="PF19289"/>
    </source>
</evidence>
<dbReference type="InterPro" id="IPR036059">
    <property type="entry name" value="TldD/PmbA_sf"/>
</dbReference>
<dbReference type="InterPro" id="IPR002510">
    <property type="entry name" value="Metalloprtase-TldD/E_N"/>
</dbReference>
<dbReference type="PANTHER" id="PTHR43421">
    <property type="entry name" value="METALLOPROTEASE PMBA"/>
    <property type="match status" value="1"/>
</dbReference>
<reference evidence="5 6" key="1">
    <citation type="submission" date="2019-02" db="EMBL/GenBank/DDBJ databases">
        <title>Genomic Encyclopedia of Type Strains, Phase IV (KMG-IV): sequencing the most valuable type-strain genomes for metagenomic binning, comparative biology and taxonomic classification.</title>
        <authorList>
            <person name="Goeker M."/>
        </authorList>
    </citation>
    <scope>NUCLEOTIDE SEQUENCE [LARGE SCALE GENOMIC DNA]</scope>
    <source>
        <strain evidence="5 6">DSM 21223</strain>
    </source>
</reference>
<dbReference type="NCBIfam" id="NF008268">
    <property type="entry name" value="PRK11040.1"/>
    <property type="match status" value="1"/>
</dbReference>
<dbReference type="Pfam" id="PF01523">
    <property type="entry name" value="PmbA_TldD_1st"/>
    <property type="match status" value="1"/>
</dbReference>
<dbReference type="RefSeq" id="WP_014236335.1">
    <property type="nucleotide sequence ID" value="NZ_SHKM01000002.1"/>
</dbReference>
<proteinExistence type="inferred from homology"/>
<protein>
    <submittedName>
        <fullName evidence="5">Microcin-processing peptidase 1</fullName>
    </submittedName>
</protein>
<evidence type="ECO:0000313" key="5">
    <source>
        <dbReference type="EMBL" id="RZT76068.1"/>
    </source>
</evidence>
<dbReference type="Pfam" id="PF19290">
    <property type="entry name" value="PmbA_TldD_2nd"/>
    <property type="match status" value="1"/>
</dbReference>
<dbReference type="InterPro" id="IPR045570">
    <property type="entry name" value="Metalloprtase-TldD/E_cen_dom"/>
</dbReference>
<feature type="domain" description="Metalloprotease TldD/E N-terminal" evidence="2">
    <location>
        <begin position="47"/>
        <end position="111"/>
    </location>
</feature>
<dbReference type="InterPro" id="IPR045569">
    <property type="entry name" value="Metalloprtase-TldD/E_C"/>
</dbReference>
<dbReference type="Pfam" id="PF19289">
    <property type="entry name" value="PmbA_TldD_3rd"/>
    <property type="match status" value="1"/>
</dbReference>
<accession>A0ABY0INY1</accession>
<dbReference type="InterPro" id="IPR035068">
    <property type="entry name" value="TldD/PmbA_N"/>
</dbReference>
<dbReference type="PANTHER" id="PTHR43421:SF1">
    <property type="entry name" value="METALLOPROTEASE PMBA"/>
    <property type="match status" value="1"/>
</dbReference>
<evidence type="ECO:0000259" key="2">
    <source>
        <dbReference type="Pfam" id="PF01523"/>
    </source>
</evidence>
<dbReference type="SUPFAM" id="SSF111283">
    <property type="entry name" value="Putative modulator of DNA gyrase, PmbA/TldD"/>
    <property type="match status" value="1"/>
</dbReference>
<gene>
    <name evidence="5" type="ORF">EV678_1936</name>
</gene>
<feature type="domain" description="Metalloprotease TldD/E central" evidence="4">
    <location>
        <begin position="139"/>
        <end position="248"/>
    </location>
</feature>